<keyword evidence="1" id="KW-0812">Transmembrane</keyword>
<feature type="transmembrane region" description="Helical" evidence="1">
    <location>
        <begin position="47"/>
        <end position="69"/>
    </location>
</feature>
<feature type="transmembrane region" description="Helical" evidence="1">
    <location>
        <begin position="16"/>
        <end position="35"/>
    </location>
</feature>
<accession>A0A545UJ33</accession>
<evidence type="ECO:0000313" key="2">
    <source>
        <dbReference type="EMBL" id="TQV89443.1"/>
    </source>
</evidence>
<dbReference type="AlphaFoldDB" id="A0A545UJ33"/>
<dbReference type="Pfam" id="PF11174">
    <property type="entry name" value="DUF2970"/>
    <property type="match status" value="1"/>
</dbReference>
<evidence type="ECO:0000313" key="3">
    <source>
        <dbReference type="Proteomes" id="UP000315439"/>
    </source>
</evidence>
<dbReference type="Proteomes" id="UP000315439">
    <property type="component" value="Unassembled WGS sequence"/>
</dbReference>
<gene>
    <name evidence="2" type="ORF">FLL46_00750</name>
</gene>
<dbReference type="EMBL" id="VIKS01000001">
    <property type="protein sequence ID" value="TQV89443.1"/>
    <property type="molecule type" value="Genomic_DNA"/>
</dbReference>
<dbReference type="RefSeq" id="WP_142891507.1">
    <property type="nucleotide sequence ID" value="NZ_ML660160.1"/>
</dbReference>
<proteinExistence type="predicted"/>
<evidence type="ECO:0000256" key="1">
    <source>
        <dbReference type="SAM" id="Phobius"/>
    </source>
</evidence>
<keyword evidence="1" id="KW-0472">Membrane</keyword>
<keyword evidence="1" id="KW-1133">Transmembrane helix</keyword>
<keyword evidence="3" id="KW-1185">Reference proteome</keyword>
<protein>
    <submittedName>
        <fullName evidence="2">DUF2970 domain-containing protein</fullName>
    </submittedName>
</protein>
<comment type="caution">
    <text evidence="2">The sequence shown here is derived from an EMBL/GenBank/DDBJ whole genome shotgun (WGS) entry which is preliminary data.</text>
</comment>
<sequence length="77" mass="8484">MQKLNKSTNSDAGEKLGILTVIQSVIAAMFGVRNSDKHKKDFEQGDAAQFIVVGIIFVFAFVLTIQWIVSMILEGQP</sequence>
<organism evidence="2 3">
    <name type="scientific">Aliikangiella coralliicola</name>
    <dbReference type="NCBI Taxonomy" id="2592383"/>
    <lineage>
        <taxon>Bacteria</taxon>
        <taxon>Pseudomonadati</taxon>
        <taxon>Pseudomonadota</taxon>
        <taxon>Gammaproteobacteria</taxon>
        <taxon>Oceanospirillales</taxon>
        <taxon>Pleioneaceae</taxon>
        <taxon>Aliikangiella</taxon>
    </lineage>
</organism>
<name>A0A545UJ33_9GAMM</name>
<reference evidence="2 3" key="1">
    <citation type="submission" date="2019-07" db="EMBL/GenBank/DDBJ databases">
        <title>Draft genome for Aliikangiella sp. M105.</title>
        <authorList>
            <person name="Wang G."/>
        </authorList>
    </citation>
    <scope>NUCLEOTIDE SEQUENCE [LARGE SCALE GENOMIC DNA]</scope>
    <source>
        <strain evidence="2 3">M105</strain>
    </source>
</reference>
<dbReference type="InterPro" id="IPR021344">
    <property type="entry name" value="DUF2970"/>
</dbReference>
<dbReference type="OrthoDB" id="5625885at2"/>